<evidence type="ECO:0000259" key="3">
    <source>
        <dbReference type="Pfam" id="PF14018"/>
    </source>
</evidence>
<dbReference type="Pfam" id="PF14018">
    <property type="entry name" value="DUF4234"/>
    <property type="match status" value="1"/>
</dbReference>
<comment type="caution">
    <text evidence="4">The sequence shown here is derived from an EMBL/GenBank/DDBJ whole genome shotgun (WGS) entry which is preliminary data.</text>
</comment>
<dbReference type="AlphaFoldDB" id="A0AAW3JQH2"/>
<evidence type="ECO:0000313" key="5">
    <source>
        <dbReference type="Proteomes" id="UP000050833"/>
    </source>
</evidence>
<dbReference type="RefSeq" id="WP_055944355.1">
    <property type="nucleotide sequence ID" value="NZ_DBGBRS010000135.1"/>
</dbReference>
<keyword evidence="5" id="KW-1185">Reference proteome</keyword>
<protein>
    <recommendedName>
        <fullName evidence="6">DUF4234 domain-containing protein</fullName>
    </recommendedName>
</protein>
<keyword evidence="1" id="KW-0472">Membrane</keyword>
<reference evidence="4 5" key="1">
    <citation type="submission" date="2015-10" db="EMBL/GenBank/DDBJ databases">
        <title>Butyribacter intestini gen. nov., sp. nov., a butyric acid-producing bacterium of the family Lachnospiraceae isolated from the human faeces.</title>
        <authorList>
            <person name="Zou Y."/>
            <person name="Xue W."/>
            <person name="Luo G."/>
            <person name="Lv M."/>
        </authorList>
    </citation>
    <scope>NUCLEOTIDE SEQUENCE [LARGE SCALE GENOMIC DNA]</scope>
    <source>
        <strain evidence="4 5">TF01-11</strain>
    </source>
</reference>
<evidence type="ECO:0008006" key="6">
    <source>
        <dbReference type="Google" id="ProtNLM"/>
    </source>
</evidence>
<feature type="domain" description="Zinc-ribbon" evidence="2">
    <location>
        <begin position="2"/>
        <end position="23"/>
    </location>
</feature>
<dbReference type="Pfam" id="PF13240">
    <property type="entry name" value="Zn_Ribbon_1"/>
    <property type="match status" value="1"/>
</dbReference>
<sequence>MYCKNCGKPIPDNTKFCPYCGTQFSSAESFSKAANDMFNSTEKELGSAINEVRQSFNGSNPNSGQGYYNGEKLKDDRGLISYILLNLITCGIYGYYFLYKMAHDVNIACEGDGQSTAGLVQFIVLSFITCGIYSWYWYYKLGNRLAANAPKYGMNFQENGTTVLLWLLFGLLLCGIGPFIAMYILIKNSNMICNAYNRAHGFY</sequence>
<gene>
    <name evidence="4" type="ORF">APZ18_09775</name>
</gene>
<name>A0AAW3JQH2_9FIRM</name>
<dbReference type="EMBL" id="LLKB01000005">
    <property type="protein sequence ID" value="KQC84991.1"/>
    <property type="molecule type" value="Genomic_DNA"/>
</dbReference>
<keyword evidence="1" id="KW-0812">Transmembrane</keyword>
<evidence type="ECO:0000256" key="1">
    <source>
        <dbReference type="SAM" id="Phobius"/>
    </source>
</evidence>
<feature type="transmembrane region" description="Helical" evidence="1">
    <location>
        <begin position="119"/>
        <end position="138"/>
    </location>
</feature>
<dbReference type="InterPro" id="IPR026870">
    <property type="entry name" value="Zinc_ribbon_dom"/>
</dbReference>
<feature type="transmembrane region" description="Helical" evidence="1">
    <location>
        <begin position="79"/>
        <end position="98"/>
    </location>
</feature>
<organism evidence="4 5">
    <name type="scientific">Butyribacter intestini</name>
    <dbReference type="NCBI Taxonomy" id="1703332"/>
    <lineage>
        <taxon>Bacteria</taxon>
        <taxon>Bacillati</taxon>
        <taxon>Bacillota</taxon>
        <taxon>Clostridia</taxon>
        <taxon>Lachnospirales</taxon>
        <taxon>Lachnospiraceae</taxon>
        <taxon>Butyribacter</taxon>
    </lineage>
</organism>
<evidence type="ECO:0000259" key="2">
    <source>
        <dbReference type="Pfam" id="PF13240"/>
    </source>
</evidence>
<accession>A0AAW3JQH2</accession>
<feature type="transmembrane region" description="Helical" evidence="1">
    <location>
        <begin position="163"/>
        <end position="186"/>
    </location>
</feature>
<dbReference type="Proteomes" id="UP000050833">
    <property type="component" value="Unassembled WGS sequence"/>
</dbReference>
<keyword evidence="1" id="KW-1133">Transmembrane helix</keyword>
<dbReference type="InterPro" id="IPR025328">
    <property type="entry name" value="DUF4234"/>
</dbReference>
<proteinExistence type="predicted"/>
<feature type="domain" description="DUF4234" evidence="3">
    <location>
        <begin position="77"/>
        <end position="146"/>
    </location>
</feature>
<evidence type="ECO:0000313" key="4">
    <source>
        <dbReference type="EMBL" id="KQC84991.1"/>
    </source>
</evidence>